<sequence>MGKSKKIIIHIFLWLYVLFTLYPIFFAFQNSFKTSADVISSPFSLPFTTFTLENYIKVWEVTPVFRYFLNSMYISVGASAVSMILASMTAFAIVRMRFKVASKFVTLFVGAALMIPGSFLLIPLYFLLVNLHLADTPWALLMPYITFGIPLSVFIVSAFLRSIPNELEEAGVMDGVSAFGLFIRIILPITMPALVTIFILSFLGNWNEFIMASFFLSSDKMKTLPVAMVAFRDSMQLNYGRLFASTMFSIVPVIVIYAFLQEKIIEGVTAGSIKG</sequence>
<dbReference type="OrthoDB" id="187395at2"/>
<dbReference type="GO" id="GO:0055085">
    <property type="term" value="P:transmembrane transport"/>
    <property type="evidence" value="ECO:0007669"/>
    <property type="project" value="InterPro"/>
</dbReference>
<dbReference type="EMBL" id="SKFG01000010">
    <property type="protein sequence ID" value="TCZ77193.1"/>
    <property type="molecule type" value="Genomic_DNA"/>
</dbReference>
<keyword evidence="10" id="KW-1185">Reference proteome</keyword>
<dbReference type="PROSITE" id="PS50928">
    <property type="entry name" value="ABC_TM1"/>
    <property type="match status" value="1"/>
</dbReference>
<dbReference type="PANTHER" id="PTHR43744">
    <property type="entry name" value="ABC TRANSPORTER PERMEASE PROTEIN MG189-RELATED-RELATED"/>
    <property type="match status" value="1"/>
</dbReference>
<evidence type="ECO:0000256" key="7">
    <source>
        <dbReference type="RuleBase" id="RU363032"/>
    </source>
</evidence>
<dbReference type="AlphaFoldDB" id="A0A4R4EDB4"/>
<dbReference type="GO" id="GO:0005886">
    <property type="term" value="C:plasma membrane"/>
    <property type="evidence" value="ECO:0007669"/>
    <property type="project" value="UniProtKB-SubCell"/>
</dbReference>
<keyword evidence="5 7" id="KW-1133">Transmembrane helix</keyword>
<feature type="domain" description="ABC transmembrane type-1" evidence="8">
    <location>
        <begin position="68"/>
        <end position="260"/>
    </location>
</feature>
<evidence type="ECO:0000256" key="1">
    <source>
        <dbReference type="ARBA" id="ARBA00004651"/>
    </source>
</evidence>
<gene>
    <name evidence="9" type="ORF">E0485_12085</name>
</gene>
<evidence type="ECO:0000313" key="10">
    <source>
        <dbReference type="Proteomes" id="UP000295418"/>
    </source>
</evidence>
<feature type="transmembrane region" description="Helical" evidence="7">
    <location>
        <begin position="7"/>
        <end position="28"/>
    </location>
</feature>
<dbReference type="InterPro" id="IPR000515">
    <property type="entry name" value="MetI-like"/>
</dbReference>
<keyword evidence="3" id="KW-1003">Cell membrane</keyword>
<proteinExistence type="inferred from homology"/>
<evidence type="ECO:0000256" key="4">
    <source>
        <dbReference type="ARBA" id="ARBA00022692"/>
    </source>
</evidence>
<evidence type="ECO:0000256" key="2">
    <source>
        <dbReference type="ARBA" id="ARBA00022448"/>
    </source>
</evidence>
<evidence type="ECO:0000256" key="3">
    <source>
        <dbReference type="ARBA" id="ARBA00022475"/>
    </source>
</evidence>
<evidence type="ECO:0000256" key="5">
    <source>
        <dbReference type="ARBA" id="ARBA00022989"/>
    </source>
</evidence>
<dbReference type="RefSeq" id="WP_132418294.1">
    <property type="nucleotide sequence ID" value="NZ_SKFG01000010.1"/>
</dbReference>
<dbReference type="SUPFAM" id="SSF161098">
    <property type="entry name" value="MetI-like"/>
    <property type="match status" value="1"/>
</dbReference>
<evidence type="ECO:0000313" key="9">
    <source>
        <dbReference type="EMBL" id="TCZ77193.1"/>
    </source>
</evidence>
<evidence type="ECO:0000256" key="6">
    <source>
        <dbReference type="ARBA" id="ARBA00023136"/>
    </source>
</evidence>
<comment type="similarity">
    <text evidence="7">Belongs to the binding-protein-dependent transport system permease family.</text>
</comment>
<dbReference type="InterPro" id="IPR035906">
    <property type="entry name" value="MetI-like_sf"/>
</dbReference>
<feature type="transmembrane region" description="Helical" evidence="7">
    <location>
        <begin position="242"/>
        <end position="260"/>
    </location>
</feature>
<feature type="transmembrane region" description="Helical" evidence="7">
    <location>
        <begin position="105"/>
        <end position="126"/>
    </location>
</feature>
<comment type="caution">
    <text evidence="9">The sequence shown here is derived from an EMBL/GenBank/DDBJ whole genome shotgun (WGS) entry which is preliminary data.</text>
</comment>
<organism evidence="9 10">
    <name type="scientific">Paenibacillus albiflavus</name>
    <dbReference type="NCBI Taxonomy" id="2545760"/>
    <lineage>
        <taxon>Bacteria</taxon>
        <taxon>Bacillati</taxon>
        <taxon>Bacillota</taxon>
        <taxon>Bacilli</taxon>
        <taxon>Bacillales</taxon>
        <taxon>Paenibacillaceae</taxon>
        <taxon>Paenibacillus</taxon>
    </lineage>
</organism>
<feature type="transmembrane region" description="Helical" evidence="7">
    <location>
        <begin position="72"/>
        <end position="93"/>
    </location>
</feature>
<evidence type="ECO:0000259" key="8">
    <source>
        <dbReference type="PROSITE" id="PS50928"/>
    </source>
</evidence>
<accession>A0A4R4EDB4</accession>
<feature type="transmembrane region" description="Helical" evidence="7">
    <location>
        <begin position="181"/>
        <end position="203"/>
    </location>
</feature>
<dbReference type="CDD" id="cd06261">
    <property type="entry name" value="TM_PBP2"/>
    <property type="match status" value="1"/>
</dbReference>
<comment type="subcellular location">
    <subcellularLocation>
        <location evidence="1 7">Cell membrane</location>
        <topology evidence="1 7">Multi-pass membrane protein</topology>
    </subcellularLocation>
</comment>
<name>A0A4R4EDB4_9BACL</name>
<reference evidence="9 10" key="1">
    <citation type="submission" date="2019-03" db="EMBL/GenBank/DDBJ databases">
        <authorList>
            <person name="Kim M.K.M."/>
        </authorList>
    </citation>
    <scope>NUCLEOTIDE SEQUENCE [LARGE SCALE GENOMIC DNA]</scope>
    <source>
        <strain evidence="9 10">18JY21-1</strain>
    </source>
</reference>
<keyword evidence="6 7" id="KW-0472">Membrane</keyword>
<dbReference type="Gene3D" id="1.10.3720.10">
    <property type="entry name" value="MetI-like"/>
    <property type="match status" value="1"/>
</dbReference>
<keyword evidence="2 7" id="KW-0813">Transport</keyword>
<dbReference type="Pfam" id="PF00528">
    <property type="entry name" value="BPD_transp_1"/>
    <property type="match status" value="1"/>
</dbReference>
<dbReference type="Proteomes" id="UP000295418">
    <property type="component" value="Unassembled WGS sequence"/>
</dbReference>
<feature type="transmembrane region" description="Helical" evidence="7">
    <location>
        <begin position="138"/>
        <end position="160"/>
    </location>
</feature>
<keyword evidence="4 7" id="KW-0812">Transmembrane</keyword>
<protein>
    <submittedName>
        <fullName evidence="9">Carbohydrate ABC transporter permease</fullName>
    </submittedName>
</protein>
<dbReference type="PANTHER" id="PTHR43744:SF12">
    <property type="entry name" value="ABC TRANSPORTER PERMEASE PROTEIN MG189-RELATED"/>
    <property type="match status" value="1"/>
</dbReference>